<proteinExistence type="predicted"/>
<comment type="caution">
    <text evidence="2">The sequence shown here is derived from an EMBL/GenBank/DDBJ whole genome shotgun (WGS) entry which is preliminary data.</text>
</comment>
<name>L7FE82_STRT8</name>
<dbReference type="Proteomes" id="UP000010931">
    <property type="component" value="Unassembled WGS sequence"/>
</dbReference>
<dbReference type="EMBL" id="AEJB01000134">
    <property type="protein sequence ID" value="ELP69587.1"/>
    <property type="molecule type" value="Genomic_DNA"/>
</dbReference>
<keyword evidence="3" id="KW-1185">Reference proteome</keyword>
<protein>
    <submittedName>
        <fullName evidence="2">Uncharacterized protein</fullName>
    </submittedName>
</protein>
<feature type="region of interest" description="Disordered" evidence="1">
    <location>
        <begin position="1"/>
        <end position="53"/>
    </location>
</feature>
<sequence length="53" mass="5810">MGGPRSTPPRLPRVSLRPRSVVPGVDSPFRTPVLVRRDPADTCSTPECRGERP</sequence>
<accession>L7FE82</accession>
<evidence type="ECO:0000313" key="2">
    <source>
        <dbReference type="EMBL" id="ELP69587.1"/>
    </source>
</evidence>
<gene>
    <name evidence="2" type="ORF">STRTUCAR8_09151</name>
</gene>
<evidence type="ECO:0000313" key="3">
    <source>
        <dbReference type="Proteomes" id="UP000010931"/>
    </source>
</evidence>
<reference evidence="2 3" key="1">
    <citation type="journal article" date="2011" name="Plasmid">
        <title>Streptomyces turgidiscabies Car8 contains a modular pathogenicity island that shares virulence genes with other actinobacterial plant pathogens.</title>
        <authorList>
            <person name="Huguet-Tapia J.C."/>
            <person name="Badger J.H."/>
            <person name="Loria R."/>
            <person name="Pettis G.S."/>
        </authorList>
    </citation>
    <scope>NUCLEOTIDE SEQUENCE [LARGE SCALE GENOMIC DNA]</scope>
    <source>
        <strain evidence="2 3">Car8</strain>
    </source>
</reference>
<feature type="compositionally biased region" description="Pro residues" evidence="1">
    <location>
        <begin position="1"/>
        <end position="11"/>
    </location>
</feature>
<organism evidence="2 3">
    <name type="scientific">Streptomyces turgidiscabies (strain Car8)</name>
    <dbReference type="NCBI Taxonomy" id="698760"/>
    <lineage>
        <taxon>Bacteria</taxon>
        <taxon>Bacillati</taxon>
        <taxon>Actinomycetota</taxon>
        <taxon>Actinomycetes</taxon>
        <taxon>Kitasatosporales</taxon>
        <taxon>Streptomycetaceae</taxon>
        <taxon>Streptomyces</taxon>
    </lineage>
</organism>
<evidence type="ECO:0000256" key="1">
    <source>
        <dbReference type="SAM" id="MobiDB-lite"/>
    </source>
</evidence>
<feature type="compositionally biased region" description="Low complexity" evidence="1">
    <location>
        <begin position="12"/>
        <end position="23"/>
    </location>
</feature>
<dbReference type="AlphaFoldDB" id="L7FE82"/>